<name>A0A943PXI5_9BACT</name>
<organism evidence="1 2">
    <name type="scientific">Campylobacter concisus</name>
    <dbReference type="NCBI Taxonomy" id="199"/>
    <lineage>
        <taxon>Bacteria</taxon>
        <taxon>Pseudomonadati</taxon>
        <taxon>Campylobacterota</taxon>
        <taxon>Epsilonproteobacteria</taxon>
        <taxon>Campylobacterales</taxon>
        <taxon>Campylobacteraceae</taxon>
        <taxon>Campylobacter</taxon>
    </lineage>
</organism>
<dbReference type="EMBL" id="JAHAKR010000011">
    <property type="protein sequence ID" value="MBS5829345.1"/>
    <property type="molecule type" value="Genomic_DNA"/>
</dbReference>
<evidence type="ECO:0000313" key="1">
    <source>
        <dbReference type="EMBL" id="MBS5829345.1"/>
    </source>
</evidence>
<proteinExistence type="predicted"/>
<comment type="caution">
    <text evidence="1">The sequence shown here is derived from an EMBL/GenBank/DDBJ whole genome shotgun (WGS) entry which is preliminary data.</text>
</comment>
<accession>A0A943PXI5</accession>
<sequence length="197" mass="22970">MNKRKIVIKFIVEGQTEEHYLKHFRSEHLGDEFVFNITNVKNGNYKSFIKIIEQYRGTPIPIFVVADLDRAAGDKTELGHLKKLCTSLSYVNKYSNIFLTYKKFETFLSAHFKDNTDVCSVLDVDSSDIKNNQNIYQTIKNKGGLYENTVKNLSKNNICYHKSNFTFPKELDTTKIALKQSSLTFLKEYCEFLKKHR</sequence>
<dbReference type="Proteomes" id="UP000824019">
    <property type="component" value="Unassembled WGS sequence"/>
</dbReference>
<evidence type="ECO:0000313" key="2">
    <source>
        <dbReference type="Proteomes" id="UP000824019"/>
    </source>
</evidence>
<gene>
    <name evidence="1" type="ORF">KIC69_00750</name>
</gene>
<protein>
    <submittedName>
        <fullName evidence="1">RloB domain-containing protein</fullName>
    </submittedName>
</protein>
<dbReference type="AlphaFoldDB" id="A0A943PXI5"/>
<reference evidence="1" key="1">
    <citation type="submission" date="2021-02" db="EMBL/GenBank/DDBJ databases">
        <title>Infant gut strain persistence is associated with maternal origin, phylogeny, and functional potential including surface adhesion and iron acquisition.</title>
        <authorList>
            <person name="Lou Y.C."/>
        </authorList>
    </citation>
    <scope>NUCLEOTIDE SEQUENCE</scope>
    <source>
        <strain evidence="1">L3_101_000G1_dasL3_101_000G1_concoct_7_sub</strain>
    </source>
</reference>